<dbReference type="Gene3D" id="3.40.50.410">
    <property type="entry name" value="von Willebrand factor, type A domain"/>
    <property type="match status" value="1"/>
</dbReference>
<comment type="caution">
    <text evidence="2">The sequence shown here is derived from an EMBL/GenBank/DDBJ whole genome shotgun (WGS) entry which is preliminary data.</text>
</comment>
<feature type="domain" description="Ice-binding protein C-terminal" evidence="1">
    <location>
        <begin position="269"/>
        <end position="293"/>
    </location>
</feature>
<dbReference type="InterPro" id="IPR013424">
    <property type="entry name" value="Ice-binding_C"/>
</dbReference>
<dbReference type="STRING" id="1795632.TH606_09515"/>
<dbReference type="EMBL" id="LSFI01000048">
    <property type="protein sequence ID" value="OAG26935.1"/>
    <property type="molecule type" value="Genomic_DNA"/>
</dbReference>
<accession>A0A177E4V2</accession>
<dbReference type="NCBIfam" id="TIGR02595">
    <property type="entry name" value="PEP_CTERM"/>
    <property type="match status" value="1"/>
</dbReference>
<dbReference type="AlphaFoldDB" id="A0A177E4V2"/>
<protein>
    <recommendedName>
        <fullName evidence="1">Ice-binding protein C-terminal domain-containing protein</fullName>
    </recommendedName>
</protein>
<dbReference type="RefSeq" id="WP_068543302.1">
    <property type="nucleotide sequence ID" value="NZ_LSFI01000048.1"/>
</dbReference>
<gene>
    <name evidence="2" type="ORF">TH606_09515</name>
</gene>
<proteinExistence type="predicted"/>
<dbReference type="Proteomes" id="UP000076964">
    <property type="component" value="Unassembled WGS sequence"/>
</dbReference>
<organism evidence="2 3">
    <name type="scientific">Thermodesulfatator autotrophicus</name>
    <dbReference type="NCBI Taxonomy" id="1795632"/>
    <lineage>
        <taxon>Bacteria</taxon>
        <taxon>Pseudomonadati</taxon>
        <taxon>Thermodesulfobacteriota</taxon>
        <taxon>Thermodesulfobacteria</taxon>
        <taxon>Thermodesulfobacteriales</taxon>
        <taxon>Thermodesulfatatoraceae</taxon>
        <taxon>Thermodesulfatator</taxon>
    </lineage>
</organism>
<keyword evidence="3" id="KW-1185">Reference proteome</keyword>
<dbReference type="InterPro" id="IPR036465">
    <property type="entry name" value="vWFA_dom_sf"/>
</dbReference>
<dbReference type="Pfam" id="PF07589">
    <property type="entry name" value="PEP-CTERM"/>
    <property type="match status" value="1"/>
</dbReference>
<evidence type="ECO:0000313" key="2">
    <source>
        <dbReference type="EMBL" id="OAG26935.1"/>
    </source>
</evidence>
<dbReference type="OrthoDB" id="6332498at2"/>
<name>A0A177E4V2_9BACT</name>
<dbReference type="SUPFAM" id="SSF53300">
    <property type="entry name" value="vWA-like"/>
    <property type="match status" value="1"/>
</dbReference>
<evidence type="ECO:0000259" key="1">
    <source>
        <dbReference type="Pfam" id="PF07589"/>
    </source>
</evidence>
<sequence length="295" mass="31727">MFKKLLVGLSLVLVVLGLAVTNVKAVPEAVDLIFVVDESGSMGGEHTWLSQMVEDLEQALLNVGVGTTIPNRYALVGFGGDNTHEPGHKHLVGGGDWGDVNDIKNAFSSLLTNGLTEDGYDGMEVALTEYDFRANAAVNVILVTDEDRDVLDRNLDYNSILSLFQQKNALLNVVVNHTFFNSDNTQRALGITSSSSFIADGTGGYTEDTNGYILGSGYGTTYDDYVALALALDGAAWDLNILRSGGLDATSFTKAFIDIKVQEIQQQQPIPEPSTVILIGVGLGALGFYRLRKKN</sequence>
<reference evidence="2 3" key="1">
    <citation type="submission" date="2016-02" db="EMBL/GenBank/DDBJ databases">
        <title>Draft genome sequence of Thermodesulfatator sp. S606.</title>
        <authorList>
            <person name="Lai Q."/>
            <person name="Cao J."/>
            <person name="Dupont S."/>
            <person name="Shao Z."/>
            <person name="Jebbar M."/>
            <person name="Alain K."/>
        </authorList>
    </citation>
    <scope>NUCLEOTIDE SEQUENCE [LARGE SCALE GENOMIC DNA]</scope>
    <source>
        <strain evidence="2 3">S606</strain>
    </source>
</reference>
<evidence type="ECO:0000313" key="3">
    <source>
        <dbReference type="Proteomes" id="UP000076964"/>
    </source>
</evidence>
<dbReference type="CDD" id="cd00198">
    <property type="entry name" value="vWFA"/>
    <property type="match status" value="1"/>
</dbReference>